<dbReference type="EMBL" id="JADIMY010000089">
    <property type="protein sequence ID" value="MBO8427813.1"/>
    <property type="molecule type" value="Genomic_DNA"/>
</dbReference>
<organism evidence="1 2">
    <name type="scientific">Candidatus Onthovivens merdipullorum</name>
    <dbReference type="NCBI Taxonomy" id="2840889"/>
    <lineage>
        <taxon>Bacteria</taxon>
        <taxon>Bacillati</taxon>
        <taxon>Bacillota</taxon>
        <taxon>Bacilli</taxon>
        <taxon>Bacillales</taxon>
        <taxon>Candidatus Onthovivens</taxon>
    </lineage>
</organism>
<reference evidence="1" key="1">
    <citation type="submission" date="2020-10" db="EMBL/GenBank/DDBJ databases">
        <authorList>
            <person name="Gilroy R."/>
        </authorList>
    </citation>
    <scope>NUCLEOTIDE SEQUENCE</scope>
    <source>
        <strain evidence="1">11159</strain>
    </source>
</reference>
<name>A0A9D9DJA9_9BACL</name>
<accession>A0A9D9DJA9</accession>
<proteinExistence type="predicted"/>
<dbReference type="Gene3D" id="2.30.310.10">
    <property type="entry name" value="ibrinogen binding protein from staphylococcus aureus domain"/>
    <property type="match status" value="1"/>
</dbReference>
<sequence length="414" mass="48259">MISSNITFPFLKLIDKKLYFSLNTPLLNKIKSYLLNSYLLEASLLNDDNIVGLNFVKTSDTYDKEFFTLIFEVFKANTNIIIVKNEKIIDALHFKGLETTHPIINGLTYVYPNKALFAKEMNSKNLEFIDNYINNLEENYLKEKYITVISSLKRKRKTLLNKLNNLESDKEKDLSHLIYKDYGDLILSNLDKIKKGDNEFNYLSYSIPLKKDYTPIENSQYYYKQYKKAKTSLSLIDNYIKDTQADITYIDNILKIIPSYKEEDYLELIQELINKKFIKIRVKNILKNLKNAAKPYYFLINDVKIGFGKNVKQNNELTFKYAKKDNYFLHTKEGSGAHVIIFSDTKNKEIIELACATSLYLSGLKDGDVIYTKVQNVKKSNTLGLVNLLKYETIHINNYDEVKIKNLISEASRF</sequence>
<dbReference type="AlphaFoldDB" id="A0A9D9DJA9"/>
<dbReference type="Pfam" id="PF05833">
    <property type="entry name" value="NFACT_N"/>
    <property type="match status" value="2"/>
</dbReference>
<evidence type="ECO:0000313" key="2">
    <source>
        <dbReference type="Proteomes" id="UP000823613"/>
    </source>
</evidence>
<comment type="caution">
    <text evidence="1">The sequence shown here is derived from an EMBL/GenBank/DDBJ whole genome shotgun (WGS) entry which is preliminary data.</text>
</comment>
<gene>
    <name evidence="1" type="ORF">IAC58_04600</name>
</gene>
<feature type="non-terminal residue" evidence="1">
    <location>
        <position position="1"/>
    </location>
</feature>
<evidence type="ECO:0000313" key="1">
    <source>
        <dbReference type="EMBL" id="MBO8427813.1"/>
    </source>
</evidence>
<dbReference type="Proteomes" id="UP000823613">
    <property type="component" value="Unassembled WGS sequence"/>
</dbReference>
<protein>
    <submittedName>
        <fullName evidence="1">DUF814 domain-containing protein</fullName>
    </submittedName>
</protein>
<reference evidence="1" key="2">
    <citation type="journal article" date="2021" name="PeerJ">
        <title>Extensive microbial diversity within the chicken gut microbiome revealed by metagenomics and culture.</title>
        <authorList>
            <person name="Gilroy R."/>
            <person name="Ravi A."/>
            <person name="Getino M."/>
            <person name="Pursley I."/>
            <person name="Horton D.L."/>
            <person name="Alikhan N.F."/>
            <person name="Baker D."/>
            <person name="Gharbi K."/>
            <person name="Hall N."/>
            <person name="Watson M."/>
            <person name="Adriaenssens E.M."/>
            <person name="Foster-Nyarko E."/>
            <person name="Jarju S."/>
            <person name="Secka A."/>
            <person name="Antonio M."/>
            <person name="Oren A."/>
            <person name="Chaudhuri R.R."/>
            <person name="La Ragione R."/>
            <person name="Hildebrand F."/>
            <person name="Pallen M.J."/>
        </authorList>
    </citation>
    <scope>NUCLEOTIDE SEQUENCE</scope>
    <source>
        <strain evidence="1">11159</strain>
    </source>
</reference>